<evidence type="ECO:0000259" key="1">
    <source>
        <dbReference type="Pfam" id="PF01471"/>
    </source>
</evidence>
<keyword evidence="4" id="KW-1185">Reference proteome</keyword>
<dbReference type="Pfam" id="PF11860">
    <property type="entry name" value="Muramidase"/>
    <property type="match status" value="1"/>
</dbReference>
<dbReference type="InterPro" id="IPR024408">
    <property type="entry name" value="Muramidase"/>
</dbReference>
<evidence type="ECO:0000259" key="2">
    <source>
        <dbReference type="Pfam" id="PF11860"/>
    </source>
</evidence>
<dbReference type="AlphaFoldDB" id="A0A4S4A158"/>
<proteinExistence type="predicted"/>
<feature type="domain" description="Peptidoglycan binding-like" evidence="1">
    <location>
        <begin position="10"/>
        <end position="64"/>
    </location>
</feature>
<dbReference type="InterPro" id="IPR002477">
    <property type="entry name" value="Peptidoglycan-bd-like"/>
</dbReference>
<dbReference type="SUPFAM" id="SSF47090">
    <property type="entry name" value="PGBD-like"/>
    <property type="match status" value="1"/>
</dbReference>
<dbReference type="InterPro" id="IPR036365">
    <property type="entry name" value="PGBD-like_sf"/>
</dbReference>
<reference evidence="3 4" key="1">
    <citation type="submission" date="2019-04" db="EMBL/GenBank/DDBJ databases">
        <title>Flavobacterium sp. nov. isolated from construction timber.</title>
        <authorList>
            <person name="Lin S.-Y."/>
            <person name="Chang C.-T."/>
            <person name="Young C.-C."/>
        </authorList>
    </citation>
    <scope>NUCLEOTIDE SEQUENCE [LARGE SCALE GENOMIC DNA]</scope>
    <source>
        <strain evidence="3 4">CC-CTC003</strain>
    </source>
</reference>
<protein>
    <submittedName>
        <fullName evidence="3">DUF3380 domain-containing protein</fullName>
    </submittedName>
</protein>
<evidence type="ECO:0000313" key="3">
    <source>
        <dbReference type="EMBL" id="THF51639.1"/>
    </source>
</evidence>
<dbReference type="Gene3D" id="1.10.101.10">
    <property type="entry name" value="PGBD-like superfamily/PGBD"/>
    <property type="match status" value="1"/>
</dbReference>
<sequence>MKTVRLHSKGPEVTTLCEILAGMGYPVMVSDVFTIAVDEAVKSFQSDYNLVVDGIVGVKTWSRLFEKNSTLTQYNDKLLSEQDLIDFANDYQVELACIKAVNEIESSGKGFLIDGRPKILFEGHVFWQELERRNIDPQAYIRPENQDVLYKKWTKKYYQGGSREYERLAKAATLIPGFNLTDAAHASASWGVFQIMGFNAIPIGYDSMDSFVGKMYLNEREHLTAFGCFLKTNNLIGALQNKDWTTFAYRYNGEGYKVNQYDEKLARAYQKYTT</sequence>
<gene>
    <name evidence="3" type="ORF">E6C50_07700</name>
</gene>
<comment type="caution">
    <text evidence="3">The sequence shown here is derived from an EMBL/GenBank/DDBJ whole genome shotgun (WGS) entry which is preliminary data.</text>
</comment>
<accession>A0A4S4A158</accession>
<dbReference type="RefSeq" id="WP_136402623.1">
    <property type="nucleotide sequence ID" value="NZ_SSNZ01000002.1"/>
</dbReference>
<dbReference type="InterPro" id="IPR036366">
    <property type="entry name" value="PGBDSf"/>
</dbReference>
<name>A0A4S4A158_9FLAO</name>
<evidence type="ECO:0000313" key="4">
    <source>
        <dbReference type="Proteomes" id="UP000307507"/>
    </source>
</evidence>
<dbReference type="Pfam" id="PF01471">
    <property type="entry name" value="PG_binding_1"/>
    <property type="match status" value="1"/>
</dbReference>
<dbReference type="Proteomes" id="UP000307507">
    <property type="component" value="Unassembled WGS sequence"/>
</dbReference>
<dbReference type="OrthoDB" id="1523598at2"/>
<organism evidence="3 4">
    <name type="scientific">Flavobacterium supellecticarium</name>
    <dbReference type="NCBI Taxonomy" id="2565924"/>
    <lineage>
        <taxon>Bacteria</taxon>
        <taxon>Pseudomonadati</taxon>
        <taxon>Bacteroidota</taxon>
        <taxon>Flavobacteriia</taxon>
        <taxon>Flavobacteriales</taxon>
        <taxon>Flavobacteriaceae</taxon>
        <taxon>Flavobacterium</taxon>
    </lineage>
</organism>
<dbReference type="EMBL" id="SSNZ01000002">
    <property type="protein sequence ID" value="THF51639.1"/>
    <property type="molecule type" value="Genomic_DNA"/>
</dbReference>
<feature type="domain" description="N-acetylmuramidase" evidence="2">
    <location>
        <begin position="94"/>
        <end position="272"/>
    </location>
</feature>